<dbReference type="GO" id="GO:0003755">
    <property type="term" value="F:peptidyl-prolyl cis-trans isomerase activity"/>
    <property type="evidence" value="ECO:0007669"/>
    <property type="project" value="InterPro"/>
</dbReference>
<dbReference type="PANTHER" id="PTHR47529">
    <property type="entry name" value="PEPTIDYL-PROLYL CIS-TRANS ISOMERASE D"/>
    <property type="match status" value="1"/>
</dbReference>
<dbReference type="Pfam" id="PF13623">
    <property type="entry name" value="SurA_N_2"/>
    <property type="match status" value="1"/>
</dbReference>
<dbReference type="InterPro" id="IPR023058">
    <property type="entry name" value="PPIase_PpiC_CS"/>
</dbReference>
<evidence type="ECO:0000256" key="2">
    <source>
        <dbReference type="ARBA" id="ARBA00022475"/>
    </source>
</evidence>
<dbReference type="InterPro" id="IPR052029">
    <property type="entry name" value="PpiD_chaperone"/>
</dbReference>
<name>A0A381XYV2_9ZZZZ</name>
<keyword evidence="5" id="KW-1133">Transmembrane helix</keyword>
<evidence type="ECO:0000256" key="9">
    <source>
        <dbReference type="ARBA" id="ARBA00040743"/>
    </source>
</evidence>
<reference evidence="12" key="1">
    <citation type="submission" date="2018-05" db="EMBL/GenBank/DDBJ databases">
        <authorList>
            <person name="Lanie J.A."/>
            <person name="Ng W.-L."/>
            <person name="Kazmierczak K.M."/>
            <person name="Andrzejewski T.M."/>
            <person name="Davidsen T.M."/>
            <person name="Wayne K.J."/>
            <person name="Tettelin H."/>
            <person name="Glass J.I."/>
            <person name="Rusch D."/>
            <person name="Podicherti R."/>
            <person name="Tsui H.-C.T."/>
            <person name="Winkler M.E."/>
        </authorList>
    </citation>
    <scope>NUCLEOTIDE SEQUENCE</scope>
</reference>
<evidence type="ECO:0000256" key="8">
    <source>
        <dbReference type="ARBA" id="ARBA00038408"/>
    </source>
</evidence>
<dbReference type="EMBL" id="UINC01016718">
    <property type="protein sequence ID" value="SVA69403.1"/>
    <property type="molecule type" value="Genomic_DNA"/>
</dbReference>
<evidence type="ECO:0000256" key="5">
    <source>
        <dbReference type="ARBA" id="ARBA00022989"/>
    </source>
</evidence>
<evidence type="ECO:0000256" key="6">
    <source>
        <dbReference type="ARBA" id="ARBA00023136"/>
    </source>
</evidence>
<dbReference type="Pfam" id="PF13616">
    <property type="entry name" value="Rotamase_3"/>
    <property type="match status" value="1"/>
</dbReference>
<organism evidence="12">
    <name type="scientific">marine metagenome</name>
    <dbReference type="NCBI Taxonomy" id="408172"/>
    <lineage>
        <taxon>unclassified sequences</taxon>
        <taxon>metagenomes</taxon>
        <taxon>ecological metagenomes</taxon>
    </lineage>
</organism>
<dbReference type="PROSITE" id="PS01096">
    <property type="entry name" value="PPIC_PPIASE_1"/>
    <property type="match status" value="1"/>
</dbReference>
<keyword evidence="2" id="KW-1003">Cell membrane</keyword>
<keyword evidence="4" id="KW-0812">Transmembrane</keyword>
<evidence type="ECO:0000256" key="10">
    <source>
        <dbReference type="ARBA" id="ARBA00042775"/>
    </source>
</evidence>
<gene>
    <name evidence="12" type="ORF">METZ01_LOCUS122257</name>
</gene>
<dbReference type="SUPFAM" id="SSF109998">
    <property type="entry name" value="Triger factor/SurA peptide-binding domain-like"/>
    <property type="match status" value="1"/>
</dbReference>
<evidence type="ECO:0000313" key="12">
    <source>
        <dbReference type="EMBL" id="SVA69403.1"/>
    </source>
</evidence>
<dbReference type="InterPro" id="IPR046357">
    <property type="entry name" value="PPIase_dom_sf"/>
</dbReference>
<sequence length="608" mass="68495">MALMTMMRERMHVVLWTLLALFLLSMSIGGLVGGANILDQLFGRVDPTRVVARINGVDISPNKFNQLVSQQLSQTRASGQQVNDFQIQRARDTAWDNLLQDILVSEEVEKLKLTASDEEILFHLTNNPPPFLQNNESFQTDGQFDLDKYRTALSNPQGDEWSYIEDFMRSTFIPNYKLQQYLNQSVVVTDREIWAEFIKKNINYTIDAIHITGESIPKEKSEPTLNELHEEYNTTLTSFEHGELRNISYVLWKKDPSAIDTAQTVKLSEDIAERARSGEDFGSLATLYSQDPGSQTNGGDLGWFGKGRMVKPFEEAAFNADKETIVGPIESRFGQHIIYVRDKKSENGEEQILASHILLKVEITPTSLSELKRSAILFSYDAQDSGFTAAAVSHGVETKSQPKLKDTDFRIQGLGSLRSAVQFAFNNTIGTVSDLFENNQYFAVFHIDSIIAPGIAAFDEVKDQLSSKVKQSKEKKFSRDKADALLVEVTSEEKALQTVMDGNKSLDGVRNESKNLLEGFTSIGRSNFVVGALLNANEGDLLGPLGTNLGWALIKVKTIETIDSTEYEIQKDQLRKNLFNREQNQVFQSWLDNLKSEAEIIDNRKYYF</sequence>
<dbReference type="GO" id="GO:0005886">
    <property type="term" value="C:plasma membrane"/>
    <property type="evidence" value="ECO:0007669"/>
    <property type="project" value="UniProtKB-SubCell"/>
</dbReference>
<accession>A0A381XYV2</accession>
<dbReference type="InterPro" id="IPR027304">
    <property type="entry name" value="Trigger_fact/SurA_dom_sf"/>
</dbReference>
<dbReference type="PANTHER" id="PTHR47529:SF1">
    <property type="entry name" value="PERIPLASMIC CHAPERONE PPID"/>
    <property type="match status" value="1"/>
</dbReference>
<keyword evidence="6" id="KW-0472">Membrane</keyword>
<comment type="similarity">
    <text evidence="8">Belongs to the PpiD chaperone family.</text>
</comment>
<evidence type="ECO:0000256" key="1">
    <source>
        <dbReference type="ARBA" id="ARBA00004382"/>
    </source>
</evidence>
<evidence type="ECO:0000256" key="4">
    <source>
        <dbReference type="ARBA" id="ARBA00022692"/>
    </source>
</evidence>
<evidence type="ECO:0000256" key="3">
    <source>
        <dbReference type="ARBA" id="ARBA00022519"/>
    </source>
</evidence>
<feature type="domain" description="PpiC" evidence="11">
    <location>
        <begin position="242"/>
        <end position="342"/>
    </location>
</feature>
<dbReference type="Gene3D" id="3.10.50.40">
    <property type="match status" value="1"/>
</dbReference>
<evidence type="ECO:0000256" key="7">
    <source>
        <dbReference type="ARBA" id="ARBA00023186"/>
    </source>
</evidence>
<keyword evidence="7" id="KW-0143">Chaperone</keyword>
<dbReference type="Gene3D" id="1.10.4030.10">
    <property type="entry name" value="Porin chaperone SurA, peptide-binding domain"/>
    <property type="match status" value="1"/>
</dbReference>
<keyword evidence="3" id="KW-0997">Cell inner membrane</keyword>
<dbReference type="AlphaFoldDB" id="A0A381XYV2"/>
<comment type="subcellular location">
    <subcellularLocation>
        <location evidence="1">Cell inner membrane</location>
        <topology evidence="1">Single-pass type II membrane protein</topology>
        <orientation evidence="1">Periplasmic side</orientation>
    </subcellularLocation>
</comment>
<dbReference type="InterPro" id="IPR000297">
    <property type="entry name" value="PPIase_PpiC"/>
</dbReference>
<dbReference type="SUPFAM" id="SSF54534">
    <property type="entry name" value="FKBP-like"/>
    <property type="match status" value="1"/>
</dbReference>
<protein>
    <recommendedName>
        <fullName evidence="9">Periplasmic chaperone PpiD</fullName>
    </recommendedName>
    <alternativeName>
        <fullName evidence="10">Periplasmic folding chaperone</fullName>
    </alternativeName>
</protein>
<evidence type="ECO:0000259" key="11">
    <source>
        <dbReference type="PROSITE" id="PS50198"/>
    </source>
</evidence>
<dbReference type="PROSITE" id="PS50198">
    <property type="entry name" value="PPIC_PPIASE_2"/>
    <property type="match status" value="1"/>
</dbReference>
<proteinExistence type="inferred from homology"/>